<evidence type="ECO:0000256" key="4">
    <source>
        <dbReference type="ARBA" id="ARBA00022989"/>
    </source>
</evidence>
<comment type="subcellular location">
    <subcellularLocation>
        <location evidence="1">Membrane</location>
        <topology evidence="1">Multi-pass membrane protein</topology>
    </subcellularLocation>
</comment>
<feature type="domain" description="GOST seven transmembrane" evidence="7">
    <location>
        <begin position="51"/>
        <end position="270"/>
    </location>
</feature>
<dbReference type="PANTHER" id="PTHR21229:SF1">
    <property type="entry name" value="GH17801P"/>
    <property type="match status" value="1"/>
</dbReference>
<dbReference type="GO" id="GO:0016020">
    <property type="term" value="C:membrane"/>
    <property type="evidence" value="ECO:0007669"/>
    <property type="project" value="UniProtKB-SubCell"/>
</dbReference>
<comment type="caution">
    <text evidence="8">The sequence shown here is derived from an EMBL/GenBank/DDBJ whole genome shotgun (WGS) entry which is preliminary data.</text>
</comment>
<dbReference type="Pfam" id="PF06814">
    <property type="entry name" value="GOST_TM"/>
    <property type="match status" value="1"/>
</dbReference>
<feature type="transmembrane region" description="Helical" evidence="6">
    <location>
        <begin position="148"/>
        <end position="168"/>
    </location>
</feature>
<dbReference type="EMBL" id="ASPP01019874">
    <property type="protein sequence ID" value="ETO14669.1"/>
    <property type="molecule type" value="Genomic_DNA"/>
</dbReference>
<feature type="transmembrane region" description="Helical" evidence="6">
    <location>
        <begin position="53"/>
        <end position="71"/>
    </location>
</feature>
<dbReference type="PROSITE" id="PS51257">
    <property type="entry name" value="PROKAR_LIPOPROTEIN"/>
    <property type="match status" value="1"/>
</dbReference>
<evidence type="ECO:0000313" key="9">
    <source>
        <dbReference type="Proteomes" id="UP000023152"/>
    </source>
</evidence>
<dbReference type="InterPro" id="IPR009637">
    <property type="entry name" value="GPR107/GPR108-like"/>
</dbReference>
<proteinExistence type="predicted"/>
<gene>
    <name evidence="8" type="ORF">RFI_22699</name>
</gene>
<dbReference type="Proteomes" id="UP000023152">
    <property type="component" value="Unassembled WGS sequence"/>
</dbReference>
<feature type="transmembrane region" description="Helical" evidence="6">
    <location>
        <begin position="247"/>
        <end position="270"/>
    </location>
</feature>
<reference evidence="8 9" key="1">
    <citation type="journal article" date="2013" name="Curr. Biol.">
        <title>The Genome of the Foraminiferan Reticulomyxa filosa.</title>
        <authorList>
            <person name="Glockner G."/>
            <person name="Hulsmann N."/>
            <person name="Schleicher M."/>
            <person name="Noegel A.A."/>
            <person name="Eichinger L."/>
            <person name="Gallinger C."/>
            <person name="Pawlowski J."/>
            <person name="Sierra R."/>
            <person name="Euteneuer U."/>
            <person name="Pillet L."/>
            <person name="Moustafa A."/>
            <person name="Platzer M."/>
            <person name="Groth M."/>
            <person name="Szafranski K."/>
            <person name="Schliwa M."/>
        </authorList>
    </citation>
    <scope>NUCLEOTIDE SEQUENCE [LARGE SCALE GENOMIC DNA]</scope>
</reference>
<evidence type="ECO:0000256" key="5">
    <source>
        <dbReference type="ARBA" id="ARBA00023136"/>
    </source>
</evidence>
<keyword evidence="9" id="KW-1185">Reference proteome</keyword>
<evidence type="ECO:0000256" key="1">
    <source>
        <dbReference type="ARBA" id="ARBA00004141"/>
    </source>
</evidence>
<sequence length="310" mass="35565">MWEKAQKVEVTGVHVFGMASCRRGMGRMTFEGESHWMNPYGHLSGDAYGYLSFYYWMGIVYFILLCVFGLLISFRKELNFQNLVIVMLLLCLLEICVWYFMYSDLNNTGVQSQGLVGLGLIATATRTTFSRLLLVIFVMGLRTMKGQWIVLTCFYWVFMLIFEASIHYDQPDMVKTWIRVVVIPPVSICNGAIWYMVLTALQQKISVSKTHIPFLSLLTCTLIGYALFTIYQIHFTIQKFYLTQWHLLWFIEVGFGAIVSTIVFVAIMLFERSFNHLNVGSFSSFYGQNTASPSKNVPTLDNFALALQAQ</sequence>
<evidence type="ECO:0000256" key="6">
    <source>
        <dbReference type="SAM" id="Phobius"/>
    </source>
</evidence>
<accession>X6MLB6</accession>
<keyword evidence="2 6" id="KW-0812">Transmembrane</keyword>
<keyword evidence="4 6" id="KW-1133">Transmembrane helix</keyword>
<dbReference type="GO" id="GO:0005794">
    <property type="term" value="C:Golgi apparatus"/>
    <property type="evidence" value="ECO:0007669"/>
    <property type="project" value="TreeGrafter"/>
</dbReference>
<evidence type="ECO:0000256" key="2">
    <source>
        <dbReference type="ARBA" id="ARBA00022692"/>
    </source>
</evidence>
<evidence type="ECO:0000313" key="8">
    <source>
        <dbReference type="EMBL" id="ETO14669.1"/>
    </source>
</evidence>
<feature type="transmembrane region" description="Helical" evidence="6">
    <location>
        <begin position="213"/>
        <end position="235"/>
    </location>
</feature>
<keyword evidence="5 6" id="KW-0472">Membrane</keyword>
<protein>
    <submittedName>
        <fullName evidence="8">Seven transmembrane domain protein</fullName>
    </submittedName>
</protein>
<dbReference type="PANTHER" id="PTHR21229">
    <property type="entry name" value="LUNG SEVEN TRANSMEMBRANE RECEPTOR"/>
    <property type="match status" value="1"/>
</dbReference>
<name>X6MLB6_RETFI</name>
<feature type="transmembrane region" description="Helical" evidence="6">
    <location>
        <begin position="83"/>
        <end position="102"/>
    </location>
</feature>
<feature type="transmembrane region" description="Helical" evidence="6">
    <location>
        <begin position="114"/>
        <end position="141"/>
    </location>
</feature>
<evidence type="ECO:0000259" key="7">
    <source>
        <dbReference type="Pfam" id="PF06814"/>
    </source>
</evidence>
<dbReference type="InterPro" id="IPR053937">
    <property type="entry name" value="GOST_TM"/>
</dbReference>
<dbReference type="AlphaFoldDB" id="X6MLB6"/>
<organism evidence="8 9">
    <name type="scientific">Reticulomyxa filosa</name>
    <dbReference type="NCBI Taxonomy" id="46433"/>
    <lineage>
        <taxon>Eukaryota</taxon>
        <taxon>Sar</taxon>
        <taxon>Rhizaria</taxon>
        <taxon>Retaria</taxon>
        <taxon>Foraminifera</taxon>
        <taxon>Monothalamids</taxon>
        <taxon>Reticulomyxidae</taxon>
        <taxon>Reticulomyxa</taxon>
    </lineage>
</organism>
<dbReference type="OrthoDB" id="19932at2759"/>
<keyword evidence="3" id="KW-0732">Signal</keyword>
<feature type="transmembrane region" description="Helical" evidence="6">
    <location>
        <begin position="180"/>
        <end position="201"/>
    </location>
</feature>
<evidence type="ECO:0000256" key="3">
    <source>
        <dbReference type="ARBA" id="ARBA00022729"/>
    </source>
</evidence>